<feature type="domain" description="SHSP" evidence="3">
    <location>
        <begin position="34"/>
        <end position="147"/>
    </location>
</feature>
<dbReference type="Pfam" id="PF00011">
    <property type="entry name" value="HSP20"/>
    <property type="match status" value="1"/>
</dbReference>
<dbReference type="InterPro" id="IPR002068">
    <property type="entry name" value="A-crystallin/Hsp20_dom"/>
</dbReference>
<dbReference type="PANTHER" id="PTHR11527">
    <property type="entry name" value="HEAT-SHOCK PROTEIN 20 FAMILY MEMBER"/>
    <property type="match status" value="1"/>
</dbReference>
<evidence type="ECO:0000313" key="5">
    <source>
        <dbReference type="Proteomes" id="UP000198510"/>
    </source>
</evidence>
<evidence type="ECO:0000256" key="1">
    <source>
        <dbReference type="PROSITE-ProRule" id="PRU00285"/>
    </source>
</evidence>
<reference evidence="4 5" key="1">
    <citation type="submission" date="2016-10" db="EMBL/GenBank/DDBJ databases">
        <authorList>
            <person name="de Groot N.N."/>
        </authorList>
    </citation>
    <scope>NUCLEOTIDE SEQUENCE [LARGE SCALE GENOMIC DNA]</scope>
    <source>
        <strain evidence="4 5">DSM 25186</strain>
    </source>
</reference>
<evidence type="ECO:0000313" key="4">
    <source>
        <dbReference type="EMBL" id="SDL91671.1"/>
    </source>
</evidence>
<evidence type="ECO:0000259" key="3">
    <source>
        <dbReference type="PROSITE" id="PS01031"/>
    </source>
</evidence>
<dbReference type="InterPro" id="IPR008978">
    <property type="entry name" value="HSP20-like_chaperone"/>
</dbReference>
<accession>A0A1G9NZ92</accession>
<comment type="similarity">
    <text evidence="1 2">Belongs to the small heat shock protein (HSP20) family.</text>
</comment>
<dbReference type="PROSITE" id="PS01031">
    <property type="entry name" value="SHSP"/>
    <property type="match status" value="1"/>
</dbReference>
<sequence length="147" mass="17016">MALLHRNFPALPETDALLADLFDDERWTNFPFGNGRRFSMPAVNVLEHADRFEVEVAAPGLRKKDFRLQIDGGVLTISAETKEEHSQEAKTYTRREFNYRSFRRTFTLPDSVDAEQIRARYDGGILHLSLPKQEKARHLSSREIKIN</sequence>
<dbReference type="Proteomes" id="UP000198510">
    <property type="component" value="Unassembled WGS sequence"/>
</dbReference>
<name>A0A1G9NZ92_9BACT</name>
<dbReference type="SUPFAM" id="SSF49764">
    <property type="entry name" value="HSP20-like chaperones"/>
    <property type="match status" value="1"/>
</dbReference>
<dbReference type="CDD" id="cd06464">
    <property type="entry name" value="ACD_sHsps-like"/>
    <property type="match status" value="1"/>
</dbReference>
<dbReference type="EMBL" id="FNFO01000009">
    <property type="protein sequence ID" value="SDL91671.1"/>
    <property type="molecule type" value="Genomic_DNA"/>
</dbReference>
<dbReference type="AlphaFoldDB" id="A0A1G9NZ92"/>
<protein>
    <submittedName>
        <fullName evidence="4">HSP20 family protein</fullName>
    </submittedName>
</protein>
<gene>
    <name evidence="4" type="ORF">SAMN05421823_10924</name>
</gene>
<evidence type="ECO:0000256" key="2">
    <source>
        <dbReference type="RuleBase" id="RU003616"/>
    </source>
</evidence>
<proteinExistence type="inferred from homology"/>
<organism evidence="4 5">
    <name type="scientific">Catalinimonas alkaloidigena</name>
    <dbReference type="NCBI Taxonomy" id="1075417"/>
    <lineage>
        <taxon>Bacteria</taxon>
        <taxon>Pseudomonadati</taxon>
        <taxon>Bacteroidota</taxon>
        <taxon>Cytophagia</taxon>
        <taxon>Cytophagales</taxon>
        <taxon>Catalimonadaceae</taxon>
        <taxon>Catalinimonas</taxon>
    </lineage>
</organism>
<keyword evidence="5" id="KW-1185">Reference proteome</keyword>
<dbReference type="Gene3D" id="2.60.40.790">
    <property type="match status" value="1"/>
</dbReference>
<dbReference type="InterPro" id="IPR031107">
    <property type="entry name" value="Small_HSP"/>
</dbReference>
<dbReference type="RefSeq" id="WP_245706121.1">
    <property type="nucleotide sequence ID" value="NZ_FNFO01000009.1"/>
</dbReference>
<dbReference type="STRING" id="1075417.SAMN05421823_10924"/>